<gene>
    <name evidence="1" type="ORF">SAMN04489735_10363</name>
</gene>
<proteinExistence type="predicted"/>
<reference evidence="1 2" key="1">
    <citation type="submission" date="2016-10" db="EMBL/GenBank/DDBJ databases">
        <authorList>
            <person name="de Groot N.N."/>
        </authorList>
    </citation>
    <scope>NUCLEOTIDE SEQUENCE [LARGE SCALE GENOMIC DNA]</scope>
    <source>
        <strain evidence="1 2">L 420-91</strain>
    </source>
</reference>
<protein>
    <submittedName>
        <fullName evidence="1">Uncharacterized protein</fullName>
    </submittedName>
</protein>
<evidence type="ECO:0000313" key="2">
    <source>
        <dbReference type="Proteomes" id="UP000198956"/>
    </source>
</evidence>
<organism evidence="1 2">
    <name type="scientific">Aneurinibacillus thermoaerophilus</name>
    <dbReference type="NCBI Taxonomy" id="143495"/>
    <lineage>
        <taxon>Bacteria</taxon>
        <taxon>Bacillati</taxon>
        <taxon>Bacillota</taxon>
        <taxon>Bacilli</taxon>
        <taxon>Bacillales</taxon>
        <taxon>Paenibacillaceae</taxon>
        <taxon>Aneurinibacillus group</taxon>
        <taxon>Aneurinibacillus</taxon>
    </lineage>
</organism>
<dbReference type="EMBL" id="FNDE01000036">
    <property type="protein sequence ID" value="SDH60510.1"/>
    <property type="molecule type" value="Genomic_DNA"/>
</dbReference>
<dbReference type="AlphaFoldDB" id="A0A1G8DSR6"/>
<dbReference type="Proteomes" id="UP000198956">
    <property type="component" value="Unassembled WGS sequence"/>
</dbReference>
<evidence type="ECO:0000313" key="1">
    <source>
        <dbReference type="EMBL" id="SDH60510.1"/>
    </source>
</evidence>
<sequence length="63" mass="7400">MSIDGWRVMQKISRPQRSSSIWVITRIKNGKQQMGYFKVPNRNKKGKKYTGPVLLANELICYR</sequence>
<name>A0A1G8DSR6_ANETH</name>
<accession>A0A1G8DSR6</accession>